<organism evidence="2">
    <name type="scientific">marine metagenome</name>
    <dbReference type="NCBI Taxonomy" id="408172"/>
    <lineage>
        <taxon>unclassified sequences</taxon>
        <taxon>metagenomes</taxon>
        <taxon>ecological metagenomes</taxon>
    </lineage>
</organism>
<feature type="domain" description="Rhodanese" evidence="1">
    <location>
        <begin position="14"/>
        <end position="102"/>
    </location>
</feature>
<dbReference type="SUPFAM" id="SSF53335">
    <property type="entry name" value="S-adenosyl-L-methionine-dependent methyltransferases"/>
    <property type="match status" value="1"/>
</dbReference>
<dbReference type="AlphaFoldDB" id="A0A381NQB8"/>
<evidence type="ECO:0000259" key="1">
    <source>
        <dbReference type="PROSITE" id="PS50206"/>
    </source>
</evidence>
<dbReference type="Gene3D" id="3.40.50.150">
    <property type="entry name" value="Vaccinia Virus protein VP39"/>
    <property type="match status" value="1"/>
</dbReference>
<dbReference type="CDD" id="cd02440">
    <property type="entry name" value="AdoMet_MTases"/>
    <property type="match status" value="1"/>
</dbReference>
<dbReference type="InterPro" id="IPR050229">
    <property type="entry name" value="GlpE_sulfurtransferase"/>
</dbReference>
<evidence type="ECO:0000313" key="2">
    <source>
        <dbReference type="EMBL" id="SUZ56499.1"/>
    </source>
</evidence>
<sequence length="274" mass="30504">VRQIDAVEAERLIRIEPVQIVDVRTPKEFTTLGHIPDAKLTPLDFIASVPAVLDLDKPVLVYCEHGIRSKVAAEFLLQAGFNSVLNMVGGMSCWRHDRSYEPQTIAGPAPWLLDHVEIDCNGRALDVASGRGRHALLLAALGWHVRAVDRDERTINELQTIANRLALNLVANVVDLESGRVDLGHECYGLIVVTRYLHRPLFEMLIDAVSLGGVLFCETFMKGQERFGKPTNPDFLLMPGELRTLVAPLEIIKQREGLFDGQMISSVIARKTIR</sequence>
<dbReference type="PANTHER" id="PTHR43031">
    <property type="entry name" value="FAD-DEPENDENT OXIDOREDUCTASE"/>
    <property type="match status" value="1"/>
</dbReference>
<dbReference type="Pfam" id="PF00581">
    <property type="entry name" value="Rhodanese"/>
    <property type="match status" value="1"/>
</dbReference>
<protein>
    <recommendedName>
        <fullName evidence="1">Rhodanese domain-containing protein</fullName>
    </recommendedName>
</protein>
<dbReference type="InterPro" id="IPR015985">
    <property type="entry name" value="TehB-like_dom"/>
</dbReference>
<dbReference type="CDD" id="cd00158">
    <property type="entry name" value="RHOD"/>
    <property type="match status" value="1"/>
</dbReference>
<dbReference type="InterPro" id="IPR001763">
    <property type="entry name" value="Rhodanese-like_dom"/>
</dbReference>
<dbReference type="Pfam" id="PF03848">
    <property type="entry name" value="TehB"/>
    <property type="match status" value="1"/>
</dbReference>
<dbReference type="PROSITE" id="PS50206">
    <property type="entry name" value="RHODANESE_3"/>
    <property type="match status" value="1"/>
</dbReference>
<name>A0A381NQB8_9ZZZZ</name>
<dbReference type="InterPro" id="IPR029063">
    <property type="entry name" value="SAM-dependent_MTases_sf"/>
</dbReference>
<dbReference type="SMART" id="SM00450">
    <property type="entry name" value="RHOD"/>
    <property type="match status" value="1"/>
</dbReference>
<feature type="non-terminal residue" evidence="2">
    <location>
        <position position="1"/>
    </location>
</feature>
<dbReference type="InterPro" id="IPR036873">
    <property type="entry name" value="Rhodanese-like_dom_sf"/>
</dbReference>
<dbReference type="Gene3D" id="3.40.250.10">
    <property type="entry name" value="Rhodanese-like domain"/>
    <property type="match status" value="1"/>
</dbReference>
<dbReference type="EMBL" id="UINC01000505">
    <property type="protein sequence ID" value="SUZ56499.1"/>
    <property type="molecule type" value="Genomic_DNA"/>
</dbReference>
<reference evidence="2" key="1">
    <citation type="submission" date="2018-05" db="EMBL/GenBank/DDBJ databases">
        <authorList>
            <person name="Lanie J.A."/>
            <person name="Ng W.-L."/>
            <person name="Kazmierczak K.M."/>
            <person name="Andrzejewski T.M."/>
            <person name="Davidsen T.M."/>
            <person name="Wayne K.J."/>
            <person name="Tettelin H."/>
            <person name="Glass J.I."/>
            <person name="Rusch D."/>
            <person name="Podicherti R."/>
            <person name="Tsui H.-C.T."/>
            <person name="Winkler M.E."/>
        </authorList>
    </citation>
    <scope>NUCLEOTIDE SEQUENCE</scope>
</reference>
<dbReference type="SUPFAM" id="SSF52821">
    <property type="entry name" value="Rhodanese/Cell cycle control phosphatase"/>
    <property type="match status" value="1"/>
</dbReference>
<gene>
    <name evidence="2" type="ORF">METZ01_LOCUS9353</name>
</gene>
<dbReference type="PANTHER" id="PTHR43031:SF1">
    <property type="entry name" value="PYRIDINE NUCLEOTIDE-DISULPHIDE OXIDOREDUCTASE"/>
    <property type="match status" value="1"/>
</dbReference>
<proteinExistence type="predicted"/>
<accession>A0A381NQB8</accession>